<gene>
    <name evidence="1" type="ORF">CSUI_006093</name>
</gene>
<dbReference type="VEuPathDB" id="ToxoDB:CSUI_006093"/>
<feature type="non-terminal residue" evidence="1">
    <location>
        <position position="1"/>
    </location>
</feature>
<dbReference type="RefSeq" id="XP_067921763.1">
    <property type="nucleotide sequence ID" value="XM_068066258.1"/>
</dbReference>
<accession>A0A2C6KV95</accession>
<comment type="caution">
    <text evidence="1">The sequence shown here is derived from an EMBL/GenBank/DDBJ whole genome shotgun (WGS) entry which is preliminary data.</text>
</comment>
<dbReference type="AlphaFoldDB" id="A0A2C6KV95"/>
<proteinExistence type="predicted"/>
<name>A0A2C6KV95_9APIC</name>
<sequence length="32" mass="3489">VSFQMLSLPLGITLSLPFFSSSLIPPLVSLRK</sequence>
<dbReference type="EMBL" id="MIGC01003033">
    <property type="protein sequence ID" value="PHJ20072.1"/>
    <property type="molecule type" value="Genomic_DNA"/>
</dbReference>
<dbReference type="Proteomes" id="UP000221165">
    <property type="component" value="Unassembled WGS sequence"/>
</dbReference>
<keyword evidence="2" id="KW-1185">Reference proteome</keyword>
<dbReference type="GeneID" id="94429469"/>
<protein>
    <submittedName>
        <fullName evidence="1">Uncharacterized protein</fullName>
    </submittedName>
</protein>
<organism evidence="1 2">
    <name type="scientific">Cystoisospora suis</name>
    <dbReference type="NCBI Taxonomy" id="483139"/>
    <lineage>
        <taxon>Eukaryota</taxon>
        <taxon>Sar</taxon>
        <taxon>Alveolata</taxon>
        <taxon>Apicomplexa</taxon>
        <taxon>Conoidasida</taxon>
        <taxon>Coccidia</taxon>
        <taxon>Eucoccidiorida</taxon>
        <taxon>Eimeriorina</taxon>
        <taxon>Sarcocystidae</taxon>
        <taxon>Cystoisospora</taxon>
    </lineage>
</organism>
<evidence type="ECO:0000313" key="1">
    <source>
        <dbReference type="EMBL" id="PHJ20072.1"/>
    </source>
</evidence>
<evidence type="ECO:0000313" key="2">
    <source>
        <dbReference type="Proteomes" id="UP000221165"/>
    </source>
</evidence>
<reference evidence="1 2" key="1">
    <citation type="journal article" date="2017" name="Int. J. Parasitol.">
        <title>The genome of the protozoan parasite Cystoisospora suis and a reverse vaccinology approach to identify vaccine candidates.</title>
        <authorList>
            <person name="Palmieri N."/>
            <person name="Shrestha A."/>
            <person name="Ruttkowski B."/>
            <person name="Beck T."/>
            <person name="Vogl C."/>
            <person name="Tomley F."/>
            <person name="Blake D.P."/>
            <person name="Joachim A."/>
        </authorList>
    </citation>
    <scope>NUCLEOTIDE SEQUENCE [LARGE SCALE GENOMIC DNA]</scope>
    <source>
        <strain evidence="1 2">Wien I</strain>
    </source>
</reference>